<proteinExistence type="predicted"/>
<organism evidence="1">
    <name type="scientific">uncultured Caudovirales phage</name>
    <dbReference type="NCBI Taxonomy" id="2100421"/>
    <lineage>
        <taxon>Viruses</taxon>
        <taxon>Duplodnaviria</taxon>
        <taxon>Heunggongvirae</taxon>
        <taxon>Uroviricota</taxon>
        <taxon>Caudoviricetes</taxon>
        <taxon>Peduoviridae</taxon>
        <taxon>Maltschvirus</taxon>
        <taxon>Maltschvirus maltsch</taxon>
    </lineage>
</organism>
<protein>
    <submittedName>
        <fullName evidence="1">Uncharacterized protein</fullName>
    </submittedName>
</protein>
<accession>A0A6J7X4U8</accession>
<reference evidence="1" key="1">
    <citation type="submission" date="2020-05" db="EMBL/GenBank/DDBJ databases">
        <authorList>
            <person name="Chiriac C."/>
            <person name="Salcher M."/>
            <person name="Ghai R."/>
            <person name="Kavagutti S V."/>
        </authorList>
    </citation>
    <scope>NUCLEOTIDE SEQUENCE</scope>
</reference>
<dbReference type="EMBL" id="LR798301">
    <property type="protein sequence ID" value="CAB5222333.1"/>
    <property type="molecule type" value="Genomic_DNA"/>
</dbReference>
<sequence>MAQVDISLTGQIDIDDIVEAVKADMDISDIVQEVTDNIDHSDIAREAVDTYEFARALEMAVEEAISNSDLGNRLDQLELEVADAQRMAEAMIEWVFTSKAGKARVKRERNIALNEYIAEQEAKRAQAQTTSEAVTQSL</sequence>
<gene>
    <name evidence="1" type="ORF">UFOVP361_133</name>
</gene>
<name>A0A6J7X4U8_9CAUD</name>
<evidence type="ECO:0000313" key="1">
    <source>
        <dbReference type="EMBL" id="CAB5222333.1"/>
    </source>
</evidence>